<evidence type="ECO:0000256" key="9">
    <source>
        <dbReference type="SAM" id="MobiDB-lite"/>
    </source>
</evidence>
<dbReference type="InterPro" id="IPR012677">
    <property type="entry name" value="Nucleotide-bd_a/b_plait_sf"/>
</dbReference>
<dbReference type="GO" id="GO:0005737">
    <property type="term" value="C:cytoplasm"/>
    <property type="evidence" value="ECO:0007669"/>
    <property type="project" value="UniProtKB-SubCell"/>
</dbReference>
<dbReference type="EMBL" id="JBJKFK010000438">
    <property type="protein sequence ID" value="KAL3317062.1"/>
    <property type="molecule type" value="Genomic_DNA"/>
</dbReference>
<keyword evidence="3" id="KW-0963">Cytoplasm</keyword>
<dbReference type="Proteomes" id="UP001626550">
    <property type="component" value="Unassembled WGS sequence"/>
</dbReference>
<evidence type="ECO:0000256" key="4">
    <source>
        <dbReference type="ARBA" id="ARBA00022664"/>
    </source>
</evidence>
<dbReference type="PANTHER" id="PTHR15597:SF22">
    <property type="entry name" value="RNA-BINDING FOX PROTEIN 1, ISOFORM H"/>
    <property type="match status" value="1"/>
</dbReference>
<dbReference type="GO" id="GO:0008380">
    <property type="term" value="P:RNA splicing"/>
    <property type="evidence" value="ECO:0007669"/>
    <property type="project" value="UniProtKB-KW"/>
</dbReference>
<gene>
    <name evidence="11" type="ORF">Ciccas_004289</name>
</gene>
<feature type="region of interest" description="Disordered" evidence="9">
    <location>
        <begin position="1"/>
        <end position="22"/>
    </location>
</feature>
<dbReference type="SUPFAM" id="SSF54928">
    <property type="entry name" value="RNA-binding domain, RBD"/>
    <property type="match status" value="1"/>
</dbReference>
<evidence type="ECO:0000256" key="3">
    <source>
        <dbReference type="ARBA" id="ARBA00022490"/>
    </source>
</evidence>
<proteinExistence type="predicted"/>
<evidence type="ECO:0000256" key="1">
    <source>
        <dbReference type="ARBA" id="ARBA00004123"/>
    </source>
</evidence>
<feature type="compositionally biased region" description="Basic and acidic residues" evidence="9">
    <location>
        <begin position="1"/>
        <end position="10"/>
    </location>
</feature>
<evidence type="ECO:0000256" key="8">
    <source>
        <dbReference type="PROSITE-ProRule" id="PRU00176"/>
    </source>
</evidence>
<dbReference type="AlphaFoldDB" id="A0ABD2QCW3"/>
<keyword evidence="5 8" id="KW-0694">RNA-binding</keyword>
<keyword evidence="7" id="KW-0539">Nucleus</keyword>
<dbReference type="GO" id="GO:0006397">
    <property type="term" value="P:mRNA processing"/>
    <property type="evidence" value="ECO:0007669"/>
    <property type="project" value="UniProtKB-KW"/>
</dbReference>
<protein>
    <recommendedName>
        <fullName evidence="10">RRM domain-containing protein</fullName>
    </recommendedName>
</protein>
<dbReference type="FunFam" id="3.30.70.330:FF:000375">
    <property type="entry name" value="RNA binding fox-1 homolog 1"/>
    <property type="match status" value="1"/>
</dbReference>
<comment type="subcellular location">
    <subcellularLocation>
        <location evidence="2">Cytoplasm</location>
    </subcellularLocation>
    <subcellularLocation>
        <location evidence="1">Nucleus</location>
    </subcellularLocation>
</comment>
<feature type="region of interest" description="Disordered" evidence="9">
    <location>
        <begin position="314"/>
        <end position="338"/>
    </location>
</feature>
<dbReference type="Gene3D" id="3.30.70.330">
    <property type="match status" value="1"/>
</dbReference>
<organism evidence="11 12">
    <name type="scientific">Cichlidogyrus casuarinus</name>
    <dbReference type="NCBI Taxonomy" id="1844966"/>
    <lineage>
        <taxon>Eukaryota</taxon>
        <taxon>Metazoa</taxon>
        <taxon>Spiralia</taxon>
        <taxon>Lophotrochozoa</taxon>
        <taxon>Platyhelminthes</taxon>
        <taxon>Monogenea</taxon>
        <taxon>Monopisthocotylea</taxon>
        <taxon>Dactylogyridea</taxon>
        <taxon>Ancyrocephalidae</taxon>
        <taxon>Cichlidogyrus</taxon>
    </lineage>
</organism>
<accession>A0ABD2QCW3</accession>
<evidence type="ECO:0000313" key="11">
    <source>
        <dbReference type="EMBL" id="KAL3317062.1"/>
    </source>
</evidence>
<keyword evidence="4" id="KW-0507">mRNA processing</keyword>
<dbReference type="InterPro" id="IPR047131">
    <property type="entry name" value="RBFOX1-like"/>
</dbReference>
<dbReference type="GO" id="GO:0005634">
    <property type="term" value="C:nucleus"/>
    <property type="evidence" value="ECO:0007669"/>
    <property type="project" value="UniProtKB-SubCell"/>
</dbReference>
<keyword evidence="12" id="KW-1185">Reference proteome</keyword>
<dbReference type="GO" id="GO:0003723">
    <property type="term" value="F:RNA binding"/>
    <property type="evidence" value="ECO:0007669"/>
    <property type="project" value="UniProtKB-UniRule"/>
</dbReference>
<evidence type="ECO:0000259" key="10">
    <source>
        <dbReference type="PROSITE" id="PS50102"/>
    </source>
</evidence>
<keyword evidence="6" id="KW-0508">mRNA splicing</keyword>
<feature type="domain" description="RRM" evidence="10">
    <location>
        <begin position="29"/>
        <end position="105"/>
    </location>
</feature>
<evidence type="ECO:0000256" key="5">
    <source>
        <dbReference type="ARBA" id="ARBA00022884"/>
    </source>
</evidence>
<feature type="region of interest" description="Disordered" evidence="9">
    <location>
        <begin position="106"/>
        <end position="133"/>
    </location>
</feature>
<evidence type="ECO:0000256" key="2">
    <source>
        <dbReference type="ARBA" id="ARBA00004496"/>
    </source>
</evidence>
<comment type="caution">
    <text evidence="11">The sequence shown here is derived from an EMBL/GenBank/DDBJ whole genome shotgun (WGS) entry which is preliminary data.</text>
</comment>
<dbReference type="PROSITE" id="PS50102">
    <property type="entry name" value="RRM"/>
    <property type="match status" value="1"/>
</dbReference>
<dbReference type="InterPro" id="IPR000504">
    <property type="entry name" value="RRM_dom"/>
</dbReference>
<evidence type="ECO:0000313" key="12">
    <source>
        <dbReference type="Proteomes" id="UP001626550"/>
    </source>
</evidence>
<evidence type="ECO:0000256" key="7">
    <source>
        <dbReference type="ARBA" id="ARBA00023242"/>
    </source>
</evidence>
<name>A0ABD2QCW3_9PLAT</name>
<evidence type="ECO:0000256" key="6">
    <source>
        <dbReference type="ARBA" id="ARBA00023187"/>
    </source>
</evidence>
<reference evidence="11 12" key="1">
    <citation type="submission" date="2024-11" db="EMBL/GenBank/DDBJ databases">
        <title>Adaptive evolution of stress response genes in parasites aligns with host niche diversity.</title>
        <authorList>
            <person name="Hahn C."/>
            <person name="Resl P."/>
        </authorList>
    </citation>
    <scope>NUCLEOTIDE SEQUENCE [LARGE SCALE GENOMIC DNA]</scope>
    <source>
        <strain evidence="11">EGGRZ-B1_66</strain>
        <tissue evidence="11">Body</tissue>
    </source>
</reference>
<dbReference type="SMART" id="SM00360">
    <property type="entry name" value="RRM"/>
    <property type="match status" value="1"/>
</dbReference>
<dbReference type="InterPro" id="IPR035979">
    <property type="entry name" value="RBD_domain_sf"/>
</dbReference>
<dbReference type="Pfam" id="PF00076">
    <property type="entry name" value="RRM_1"/>
    <property type="match status" value="1"/>
</dbReference>
<dbReference type="PANTHER" id="PTHR15597">
    <property type="entry name" value="ATAXIN 2-BINDING PROTEIN 1-RELATED"/>
    <property type="match status" value="1"/>
</dbReference>
<sequence length="338" mass="36889">MTESSPEHTEMTASEPKSTLDEAINPSNKRLHVSNIPFKYKEPELRALLVEFGNLEDVEVIVNERGSKGYGFVTFETAAEASKAKDNLHGRLVEGRKIEVNYATPRPHVKKTPTDESRLRTPNPNFRAGKPWNLSGTQEGIRLGLHRNPGGSLLGSAQTTSFTKPTTFIPQLPVAMRPMQDFTGLMMDNLAVNQLRMNSQKLLNPISNSLALQQMLKSNLLTYGNPLVALSGMEQGDEVLLRQIAAFSQPNLLTEIKSVPLPSGIEDMAMIEGLLKSSQPVIQPLVNLAAVSPASLLNPNLGLLTAPSQQLLITAPTPDSSPGPILPNKIPSQRHKPY</sequence>